<feature type="region of interest" description="Disordered" evidence="2">
    <location>
        <begin position="72"/>
        <end position="114"/>
    </location>
</feature>
<protein>
    <submittedName>
        <fullName evidence="5">Uncharacterized protein</fullName>
    </submittedName>
</protein>
<keyword evidence="1" id="KW-0862">Zinc</keyword>
<dbReference type="SUPFAM" id="SSF56112">
    <property type="entry name" value="Protein kinase-like (PK-like)"/>
    <property type="match status" value="1"/>
</dbReference>
<dbReference type="GO" id="GO:0007165">
    <property type="term" value="P:signal transduction"/>
    <property type="evidence" value="ECO:0007669"/>
    <property type="project" value="TreeGrafter"/>
</dbReference>
<dbReference type="Proteomes" id="UP000541444">
    <property type="component" value="Unassembled WGS sequence"/>
</dbReference>
<keyword evidence="1" id="KW-0863">Zinc-finger</keyword>
<dbReference type="InterPro" id="IPR001878">
    <property type="entry name" value="Znf_CCHC"/>
</dbReference>
<feature type="domain" description="Protein kinase" evidence="3">
    <location>
        <begin position="213"/>
        <end position="478"/>
    </location>
</feature>
<dbReference type="GO" id="GO:0004672">
    <property type="term" value="F:protein kinase activity"/>
    <property type="evidence" value="ECO:0007669"/>
    <property type="project" value="InterPro"/>
</dbReference>
<accession>A0A7J7NUR6</accession>
<feature type="region of interest" description="Disordered" evidence="2">
    <location>
        <begin position="143"/>
        <end position="175"/>
    </location>
</feature>
<organism evidence="5 6">
    <name type="scientific">Kingdonia uniflora</name>
    <dbReference type="NCBI Taxonomy" id="39325"/>
    <lineage>
        <taxon>Eukaryota</taxon>
        <taxon>Viridiplantae</taxon>
        <taxon>Streptophyta</taxon>
        <taxon>Embryophyta</taxon>
        <taxon>Tracheophyta</taxon>
        <taxon>Spermatophyta</taxon>
        <taxon>Magnoliopsida</taxon>
        <taxon>Ranunculales</taxon>
        <taxon>Circaeasteraceae</taxon>
        <taxon>Kingdonia</taxon>
    </lineage>
</organism>
<dbReference type="PANTHER" id="PTHR23257">
    <property type="entry name" value="SERINE-THREONINE PROTEIN KINASE"/>
    <property type="match status" value="1"/>
</dbReference>
<evidence type="ECO:0000256" key="1">
    <source>
        <dbReference type="PROSITE-ProRule" id="PRU00047"/>
    </source>
</evidence>
<feature type="domain" description="CCHC-type" evidence="4">
    <location>
        <begin position="304"/>
        <end position="318"/>
    </location>
</feature>
<dbReference type="InterPro" id="IPR008271">
    <property type="entry name" value="Ser/Thr_kinase_AS"/>
</dbReference>
<feature type="compositionally biased region" description="Basic and acidic residues" evidence="2">
    <location>
        <begin position="85"/>
        <end position="99"/>
    </location>
</feature>
<name>A0A7J7NUR6_9MAGN</name>
<keyword evidence="6" id="KW-1185">Reference proteome</keyword>
<dbReference type="AlphaFoldDB" id="A0A7J7NUR6"/>
<dbReference type="InterPro" id="IPR000719">
    <property type="entry name" value="Prot_kinase_dom"/>
</dbReference>
<dbReference type="OrthoDB" id="339325at2759"/>
<evidence type="ECO:0000259" key="4">
    <source>
        <dbReference type="PROSITE" id="PS50158"/>
    </source>
</evidence>
<dbReference type="PROSITE" id="PS00108">
    <property type="entry name" value="PROTEIN_KINASE_ST"/>
    <property type="match status" value="1"/>
</dbReference>
<dbReference type="GO" id="GO:0003676">
    <property type="term" value="F:nucleic acid binding"/>
    <property type="evidence" value="ECO:0007669"/>
    <property type="project" value="InterPro"/>
</dbReference>
<dbReference type="InterPro" id="IPR050167">
    <property type="entry name" value="Ser_Thr_protein_kinase"/>
</dbReference>
<evidence type="ECO:0000256" key="2">
    <source>
        <dbReference type="SAM" id="MobiDB-lite"/>
    </source>
</evidence>
<evidence type="ECO:0000313" key="6">
    <source>
        <dbReference type="Proteomes" id="UP000541444"/>
    </source>
</evidence>
<dbReference type="InterPro" id="IPR001245">
    <property type="entry name" value="Ser-Thr/Tyr_kinase_cat_dom"/>
</dbReference>
<dbReference type="Pfam" id="PF07714">
    <property type="entry name" value="PK_Tyr_Ser-Thr"/>
    <property type="match status" value="1"/>
</dbReference>
<dbReference type="InterPro" id="IPR011009">
    <property type="entry name" value="Kinase-like_dom_sf"/>
</dbReference>
<keyword evidence="1" id="KW-0479">Metal-binding</keyword>
<dbReference type="PROSITE" id="PS50011">
    <property type="entry name" value="PROTEIN_KINASE_DOM"/>
    <property type="match status" value="1"/>
</dbReference>
<dbReference type="GO" id="GO:0008270">
    <property type="term" value="F:zinc ion binding"/>
    <property type="evidence" value="ECO:0007669"/>
    <property type="project" value="UniProtKB-KW"/>
</dbReference>
<sequence length="478" mass="53667">MVSTHNRLKQTKVKLVSLLKIQQKPNSKKKANLEMGDSEDRLTSLEMKVSDQTTTLGELVEQLRLTNLAQASTSVKPRVCSKKKGVVEEDKDGDTKEADSDSSDAESVKERSGIDSYPYIDIDNGYHDSISGPAGRRCQGGKWDVPHWERQPQFSGRGRGRGVERHHPSRRKGRGTDIEALARAITEQKHDVHLTVPEFDGKSDVDAIIDWLGKVDRVFDYTKYGDPKQETEQQRVSRYKGGLTKKLQKMIALQPVYCLSEVVQLANQVSELHAQSRPQVPAPSTLVLASSTVTAPRTFVFGNCYGCGKPGHQKRICPTFARNVGLVVDDMRESVTATVQRVMQGLMWCIPHKAWGMNYLHHCNPPIIHRDFKSSNLLVDKILTVKVGDFGLSRLNYDTFLTTKTGKGTVYKSCLNLWDNLIHATIDGSEELRNEPSDEKSDVYSYGVILWELATEKIPWDTLNSMQVFLLYGAKLSF</sequence>
<dbReference type="GO" id="GO:0005524">
    <property type="term" value="F:ATP binding"/>
    <property type="evidence" value="ECO:0007669"/>
    <property type="project" value="InterPro"/>
</dbReference>
<dbReference type="SMART" id="SM00343">
    <property type="entry name" value="ZnF_C2HC"/>
    <property type="match status" value="1"/>
</dbReference>
<dbReference type="PROSITE" id="PS50158">
    <property type="entry name" value="ZF_CCHC"/>
    <property type="match status" value="1"/>
</dbReference>
<dbReference type="PANTHER" id="PTHR23257:SF978">
    <property type="entry name" value="PROTEIN KINASE FAMILY PROTEIN"/>
    <property type="match status" value="1"/>
</dbReference>
<dbReference type="GO" id="GO:0005737">
    <property type="term" value="C:cytoplasm"/>
    <property type="evidence" value="ECO:0007669"/>
    <property type="project" value="TreeGrafter"/>
</dbReference>
<evidence type="ECO:0000313" key="5">
    <source>
        <dbReference type="EMBL" id="KAF6170931.1"/>
    </source>
</evidence>
<comment type="caution">
    <text evidence="5">The sequence shown here is derived from an EMBL/GenBank/DDBJ whole genome shotgun (WGS) entry which is preliminary data.</text>
</comment>
<reference evidence="5 6" key="1">
    <citation type="journal article" date="2020" name="IScience">
        <title>Genome Sequencing of the Endangered Kingdonia uniflora (Circaeasteraceae, Ranunculales) Reveals Potential Mechanisms of Evolutionary Specialization.</title>
        <authorList>
            <person name="Sun Y."/>
            <person name="Deng T."/>
            <person name="Zhang A."/>
            <person name="Moore M.J."/>
            <person name="Landis J.B."/>
            <person name="Lin N."/>
            <person name="Zhang H."/>
            <person name="Zhang X."/>
            <person name="Huang J."/>
            <person name="Zhang X."/>
            <person name="Sun H."/>
            <person name="Wang H."/>
        </authorList>
    </citation>
    <scope>NUCLEOTIDE SEQUENCE [LARGE SCALE GENOMIC DNA]</scope>
    <source>
        <strain evidence="5">TB1705</strain>
        <tissue evidence="5">Leaf</tissue>
    </source>
</reference>
<dbReference type="Gene3D" id="1.10.510.10">
    <property type="entry name" value="Transferase(Phosphotransferase) domain 1"/>
    <property type="match status" value="1"/>
</dbReference>
<proteinExistence type="predicted"/>
<gene>
    <name evidence="5" type="ORF">GIB67_014748</name>
</gene>
<dbReference type="EMBL" id="JACGCM010000554">
    <property type="protein sequence ID" value="KAF6170931.1"/>
    <property type="molecule type" value="Genomic_DNA"/>
</dbReference>
<evidence type="ECO:0000259" key="3">
    <source>
        <dbReference type="PROSITE" id="PS50011"/>
    </source>
</evidence>